<dbReference type="AlphaFoldDB" id="A0A2M3ZV32"/>
<organism evidence="2">
    <name type="scientific">Anopheles braziliensis</name>
    <dbReference type="NCBI Taxonomy" id="58242"/>
    <lineage>
        <taxon>Eukaryota</taxon>
        <taxon>Metazoa</taxon>
        <taxon>Ecdysozoa</taxon>
        <taxon>Arthropoda</taxon>
        <taxon>Hexapoda</taxon>
        <taxon>Insecta</taxon>
        <taxon>Pterygota</taxon>
        <taxon>Neoptera</taxon>
        <taxon>Endopterygota</taxon>
        <taxon>Diptera</taxon>
        <taxon>Nematocera</taxon>
        <taxon>Culicoidea</taxon>
        <taxon>Culicidae</taxon>
        <taxon>Anophelinae</taxon>
        <taxon>Anopheles</taxon>
    </lineage>
</organism>
<evidence type="ECO:0000256" key="1">
    <source>
        <dbReference type="SAM" id="MobiDB-lite"/>
    </source>
</evidence>
<name>A0A2M3ZV32_9DIPT</name>
<dbReference type="EMBL" id="GGFM01011663">
    <property type="protein sequence ID" value="MBW32414.1"/>
    <property type="molecule type" value="Transcribed_RNA"/>
</dbReference>
<evidence type="ECO:0000313" key="2">
    <source>
        <dbReference type="EMBL" id="MBW32414.1"/>
    </source>
</evidence>
<sequence length="75" mass="7193">MAPSPPSGTSSGACSAAAAAASPVSGSSSPPSIANGWMRFLAGSRSLIGSSRSRSSGLAVAVVPSVVGQESSRML</sequence>
<protein>
    <submittedName>
        <fullName evidence="2">Putative secreted peptide</fullName>
    </submittedName>
</protein>
<feature type="compositionally biased region" description="Low complexity" evidence="1">
    <location>
        <begin position="7"/>
        <end position="30"/>
    </location>
</feature>
<reference evidence="2" key="1">
    <citation type="submission" date="2018-01" db="EMBL/GenBank/DDBJ databases">
        <title>An insight into the sialome of Amazonian anophelines.</title>
        <authorList>
            <person name="Ribeiro J.M."/>
            <person name="Scarpassa V."/>
            <person name="Calvo E."/>
        </authorList>
    </citation>
    <scope>NUCLEOTIDE SEQUENCE</scope>
    <source>
        <tissue evidence="2">Salivary glands</tissue>
    </source>
</reference>
<feature type="region of interest" description="Disordered" evidence="1">
    <location>
        <begin position="1"/>
        <end position="30"/>
    </location>
</feature>
<proteinExistence type="predicted"/>
<accession>A0A2M3ZV32</accession>